<dbReference type="InterPro" id="IPR005129">
    <property type="entry name" value="GTPase_ArgK"/>
</dbReference>
<organism evidence="2 3">
    <name type="scientific">Rhodomicrobium udaipurense</name>
    <dbReference type="NCBI Taxonomy" id="1202716"/>
    <lineage>
        <taxon>Bacteria</taxon>
        <taxon>Pseudomonadati</taxon>
        <taxon>Pseudomonadota</taxon>
        <taxon>Alphaproteobacteria</taxon>
        <taxon>Hyphomicrobiales</taxon>
        <taxon>Hyphomicrobiaceae</taxon>
        <taxon>Rhodomicrobium</taxon>
    </lineage>
</organism>
<evidence type="ECO:0000256" key="1">
    <source>
        <dbReference type="ARBA" id="ARBA00009625"/>
    </source>
</evidence>
<comment type="caution">
    <text evidence="2">The sequence shown here is derived from an EMBL/GenBank/DDBJ whole genome shotgun (WGS) entry which is preliminary data.</text>
</comment>
<dbReference type="PANTHER" id="PTHR23408">
    <property type="entry name" value="METHYLMALONYL-COA MUTASE"/>
    <property type="match status" value="1"/>
</dbReference>
<gene>
    <name evidence="2" type="ORF">JDN41_04830</name>
</gene>
<dbReference type="Gene3D" id="3.40.50.300">
    <property type="entry name" value="P-loop containing nucleotide triphosphate hydrolases"/>
    <property type="match status" value="1"/>
</dbReference>
<sequence length="320" mass="33525">MTATAPSLFPTLDAIREGGKGKVAAALSAIEANPGPAADLLDKAYAEPKGIALGITGPPGAGKSTMINALIAGWRKAGQTVAVLAVDPSSRASGGALLGDRVRMRSDPEDNGVFIRSVAARNRLGGLADIAYPAAILLRAVYDRVIIESVGVGQSETDITSVSDSVVLCIQPASGDSLQFMKAGIAEIPDIAVVTKADIGAAATRALSDLKGALSLSHRDADVWAPECLSVSVTSGAGLSPLFEAFARHEAWLRDGGRLARLRAVKARDWVETEIASEFGRKGLALAEREFFNDWNNRPFTTIRRAAAEFRVLRTPSHGA</sequence>
<name>A0A8I1KL69_9HYPH</name>
<dbReference type="GO" id="GO:0005737">
    <property type="term" value="C:cytoplasm"/>
    <property type="evidence" value="ECO:0007669"/>
    <property type="project" value="TreeGrafter"/>
</dbReference>
<dbReference type="EMBL" id="JAEMUK010000008">
    <property type="protein sequence ID" value="MBJ7542878.1"/>
    <property type="molecule type" value="Genomic_DNA"/>
</dbReference>
<keyword evidence="3" id="KW-1185">Reference proteome</keyword>
<evidence type="ECO:0000313" key="2">
    <source>
        <dbReference type="EMBL" id="MBJ7542878.1"/>
    </source>
</evidence>
<accession>A0A8I1KL69</accession>
<reference evidence="2 3" key="1">
    <citation type="submission" date="2020-12" db="EMBL/GenBank/DDBJ databases">
        <title>Revised draft genomes of Rhodomicrobium vannielii ATCC 17100 and Rhodomicrobium udaipurense JA643.</title>
        <authorList>
            <person name="Conners E.M."/>
            <person name="Davenport E.J."/>
            <person name="Bose A."/>
        </authorList>
    </citation>
    <scope>NUCLEOTIDE SEQUENCE [LARGE SCALE GENOMIC DNA]</scope>
    <source>
        <strain evidence="2 3">JA643</strain>
    </source>
</reference>
<dbReference type="RefSeq" id="WP_037237812.1">
    <property type="nucleotide sequence ID" value="NZ_JAEMUK010000008.1"/>
</dbReference>
<dbReference type="SUPFAM" id="SSF52540">
    <property type="entry name" value="P-loop containing nucleoside triphosphate hydrolases"/>
    <property type="match status" value="1"/>
</dbReference>
<evidence type="ECO:0000313" key="3">
    <source>
        <dbReference type="Proteomes" id="UP000623250"/>
    </source>
</evidence>
<proteinExistence type="inferred from homology"/>
<dbReference type="Proteomes" id="UP000623250">
    <property type="component" value="Unassembled WGS sequence"/>
</dbReference>
<dbReference type="Pfam" id="PF03308">
    <property type="entry name" value="MeaB"/>
    <property type="match status" value="1"/>
</dbReference>
<protein>
    <submittedName>
        <fullName evidence="2">AAA family ATPase</fullName>
    </submittedName>
</protein>
<dbReference type="AlphaFoldDB" id="A0A8I1KL69"/>
<dbReference type="InterPro" id="IPR027417">
    <property type="entry name" value="P-loop_NTPase"/>
</dbReference>
<dbReference type="GO" id="GO:0003924">
    <property type="term" value="F:GTPase activity"/>
    <property type="evidence" value="ECO:0007669"/>
    <property type="project" value="InterPro"/>
</dbReference>
<dbReference type="PANTHER" id="PTHR23408:SF3">
    <property type="entry name" value="METHYLMALONIC ACIDURIA TYPE A PROTEIN, MITOCHONDRIAL"/>
    <property type="match status" value="1"/>
</dbReference>
<dbReference type="GO" id="GO:0005525">
    <property type="term" value="F:GTP binding"/>
    <property type="evidence" value="ECO:0007669"/>
    <property type="project" value="InterPro"/>
</dbReference>
<comment type="similarity">
    <text evidence="1">Belongs to the SIMIBI class G3E GTPase family. ArgK/MeaB subfamily.</text>
</comment>